<dbReference type="AlphaFoldDB" id="A0A699TSJ5"/>
<proteinExistence type="predicted"/>
<gene>
    <name evidence="1" type="ORF">Tci_884045</name>
</gene>
<evidence type="ECO:0000313" key="1">
    <source>
        <dbReference type="EMBL" id="GFD12076.1"/>
    </source>
</evidence>
<feature type="non-terminal residue" evidence="1">
    <location>
        <position position="1"/>
    </location>
</feature>
<dbReference type="EMBL" id="BKCJ011263306">
    <property type="protein sequence ID" value="GFD12076.1"/>
    <property type="molecule type" value="Genomic_DNA"/>
</dbReference>
<accession>A0A699TSJ5</accession>
<organism evidence="1">
    <name type="scientific">Tanacetum cinerariifolium</name>
    <name type="common">Dalmatian daisy</name>
    <name type="synonym">Chrysanthemum cinerariifolium</name>
    <dbReference type="NCBI Taxonomy" id="118510"/>
    <lineage>
        <taxon>Eukaryota</taxon>
        <taxon>Viridiplantae</taxon>
        <taxon>Streptophyta</taxon>
        <taxon>Embryophyta</taxon>
        <taxon>Tracheophyta</taxon>
        <taxon>Spermatophyta</taxon>
        <taxon>Magnoliopsida</taxon>
        <taxon>eudicotyledons</taxon>
        <taxon>Gunneridae</taxon>
        <taxon>Pentapetalae</taxon>
        <taxon>asterids</taxon>
        <taxon>campanulids</taxon>
        <taxon>Asterales</taxon>
        <taxon>Asteraceae</taxon>
        <taxon>Asteroideae</taxon>
        <taxon>Anthemideae</taxon>
        <taxon>Anthemidinae</taxon>
        <taxon>Tanacetum</taxon>
    </lineage>
</organism>
<sequence>YYSRLWRQQANVVVAAAAAAAAGDVGGVVVAAGGGSRCSGGEAVSCSRCEATVVAASAWLAAAMAVELWRCMVSVGGGLDRSGYYE</sequence>
<comment type="caution">
    <text evidence="1">The sequence shown here is derived from an EMBL/GenBank/DDBJ whole genome shotgun (WGS) entry which is preliminary data.</text>
</comment>
<protein>
    <submittedName>
        <fullName evidence="1">Uncharacterized protein</fullName>
    </submittedName>
</protein>
<reference evidence="1" key="1">
    <citation type="journal article" date="2019" name="Sci. Rep.">
        <title>Draft genome of Tanacetum cinerariifolium, the natural source of mosquito coil.</title>
        <authorList>
            <person name="Yamashiro T."/>
            <person name="Shiraishi A."/>
            <person name="Satake H."/>
            <person name="Nakayama K."/>
        </authorList>
    </citation>
    <scope>NUCLEOTIDE SEQUENCE</scope>
</reference>
<name>A0A699TSJ5_TANCI</name>